<proteinExistence type="predicted"/>
<evidence type="ECO:0000313" key="1">
    <source>
        <dbReference type="EMBL" id="GJN01249.1"/>
    </source>
</evidence>
<keyword evidence="2" id="KW-1185">Reference proteome</keyword>
<evidence type="ECO:0000313" key="2">
    <source>
        <dbReference type="Proteomes" id="UP001054889"/>
    </source>
</evidence>
<reference evidence="1" key="2">
    <citation type="submission" date="2021-12" db="EMBL/GenBank/DDBJ databases">
        <title>Resequencing data analysis of finger millet.</title>
        <authorList>
            <person name="Hatakeyama M."/>
            <person name="Aluri S."/>
            <person name="Balachadran M.T."/>
            <person name="Sivarajan S.R."/>
            <person name="Poveda L."/>
            <person name="Shimizu-Inatsugi R."/>
            <person name="Schlapbach R."/>
            <person name="Sreeman S.M."/>
            <person name="Shimizu K.K."/>
        </authorList>
    </citation>
    <scope>NUCLEOTIDE SEQUENCE</scope>
</reference>
<name>A0AAV5CT43_ELECO</name>
<reference evidence="1" key="1">
    <citation type="journal article" date="2018" name="DNA Res.">
        <title>Multiple hybrid de novo genome assembly of finger millet, an orphan allotetraploid crop.</title>
        <authorList>
            <person name="Hatakeyama M."/>
            <person name="Aluri S."/>
            <person name="Balachadran M.T."/>
            <person name="Sivarajan S.R."/>
            <person name="Patrignani A."/>
            <person name="Gruter S."/>
            <person name="Poveda L."/>
            <person name="Shimizu-Inatsugi R."/>
            <person name="Baeten J."/>
            <person name="Francoijs K.J."/>
            <person name="Nataraja K.N."/>
            <person name="Reddy Y.A.N."/>
            <person name="Phadnis S."/>
            <person name="Ravikumar R.L."/>
            <person name="Schlapbach R."/>
            <person name="Sreeman S.M."/>
            <person name="Shimizu K.K."/>
        </authorList>
    </citation>
    <scope>NUCLEOTIDE SEQUENCE</scope>
</reference>
<accession>A0AAV5CT43</accession>
<dbReference type="AlphaFoldDB" id="A0AAV5CT43"/>
<sequence>MEVRAASLILIMFHDSKPLGKGITLTGHRSLDKECTIRERFLYGCMKFCAMVYLNYLCDTVFGHLLCGGTLTGTQDLHR</sequence>
<organism evidence="1 2">
    <name type="scientific">Eleusine coracana subsp. coracana</name>
    <dbReference type="NCBI Taxonomy" id="191504"/>
    <lineage>
        <taxon>Eukaryota</taxon>
        <taxon>Viridiplantae</taxon>
        <taxon>Streptophyta</taxon>
        <taxon>Embryophyta</taxon>
        <taxon>Tracheophyta</taxon>
        <taxon>Spermatophyta</taxon>
        <taxon>Magnoliopsida</taxon>
        <taxon>Liliopsida</taxon>
        <taxon>Poales</taxon>
        <taxon>Poaceae</taxon>
        <taxon>PACMAD clade</taxon>
        <taxon>Chloridoideae</taxon>
        <taxon>Cynodonteae</taxon>
        <taxon>Eleusininae</taxon>
        <taxon>Eleusine</taxon>
    </lineage>
</organism>
<gene>
    <name evidence="1" type="primary">ga18501</name>
    <name evidence="1" type="ORF">PR202_ga18501</name>
</gene>
<comment type="caution">
    <text evidence="1">The sequence shown here is derived from an EMBL/GenBank/DDBJ whole genome shotgun (WGS) entry which is preliminary data.</text>
</comment>
<dbReference type="Proteomes" id="UP001054889">
    <property type="component" value="Unassembled WGS sequence"/>
</dbReference>
<protein>
    <submittedName>
        <fullName evidence="1">Uncharacterized protein</fullName>
    </submittedName>
</protein>
<dbReference type="EMBL" id="BQKI01000009">
    <property type="protein sequence ID" value="GJN01249.1"/>
    <property type="molecule type" value="Genomic_DNA"/>
</dbReference>